<evidence type="ECO:0000313" key="3">
    <source>
        <dbReference type="Proteomes" id="UP000825729"/>
    </source>
</evidence>
<organism evidence="2 3">
    <name type="scientific">Aristolochia fimbriata</name>
    <name type="common">White veined hardy Dutchman's pipe vine</name>
    <dbReference type="NCBI Taxonomy" id="158543"/>
    <lineage>
        <taxon>Eukaryota</taxon>
        <taxon>Viridiplantae</taxon>
        <taxon>Streptophyta</taxon>
        <taxon>Embryophyta</taxon>
        <taxon>Tracheophyta</taxon>
        <taxon>Spermatophyta</taxon>
        <taxon>Magnoliopsida</taxon>
        <taxon>Magnoliidae</taxon>
        <taxon>Piperales</taxon>
        <taxon>Aristolochiaceae</taxon>
        <taxon>Aristolochia</taxon>
    </lineage>
</organism>
<feature type="region of interest" description="Disordered" evidence="1">
    <location>
        <begin position="464"/>
        <end position="483"/>
    </location>
</feature>
<gene>
    <name evidence="2" type="ORF">H6P81_007657</name>
</gene>
<dbReference type="EMBL" id="JAINDJ010000003">
    <property type="protein sequence ID" value="KAG9454753.1"/>
    <property type="molecule type" value="Genomic_DNA"/>
</dbReference>
<dbReference type="SUPFAM" id="SSF52540">
    <property type="entry name" value="P-loop containing nucleoside triphosphate hydrolases"/>
    <property type="match status" value="1"/>
</dbReference>
<reference evidence="2 3" key="1">
    <citation type="submission" date="2021-07" db="EMBL/GenBank/DDBJ databases">
        <title>The Aristolochia fimbriata genome: insights into angiosperm evolution, floral development and chemical biosynthesis.</title>
        <authorList>
            <person name="Jiao Y."/>
        </authorList>
    </citation>
    <scope>NUCLEOTIDE SEQUENCE [LARGE SCALE GENOMIC DNA]</scope>
    <source>
        <strain evidence="2">IBCAS-2021</strain>
        <tissue evidence="2">Leaf</tissue>
    </source>
</reference>
<dbReference type="PANTHER" id="PTHR33477">
    <property type="entry name" value="P-LOOP NTPASE DOMAIN-CONTAINING PROTEIN LPA1 HOMOLOG 1"/>
    <property type="match status" value="1"/>
</dbReference>
<dbReference type="PANTHER" id="PTHR33477:SF3">
    <property type="entry name" value="P-LOOP NTPASE DOMAIN-CONTAINING PROTEIN LPA1 HOMOLOG 1"/>
    <property type="match status" value="1"/>
</dbReference>
<protein>
    <submittedName>
        <fullName evidence="2">Uncharacterized protein</fullName>
    </submittedName>
</protein>
<accession>A0AAV7F167</accession>
<dbReference type="AlphaFoldDB" id="A0AAV7F167"/>
<evidence type="ECO:0000313" key="2">
    <source>
        <dbReference type="EMBL" id="KAG9454753.1"/>
    </source>
</evidence>
<dbReference type="Proteomes" id="UP000825729">
    <property type="component" value="Unassembled WGS sequence"/>
</dbReference>
<dbReference type="Pfam" id="PF13671">
    <property type="entry name" value="AAA_33"/>
    <property type="match status" value="1"/>
</dbReference>
<dbReference type="InterPro" id="IPR027417">
    <property type="entry name" value="P-loop_NTPase"/>
</dbReference>
<comment type="caution">
    <text evidence="2">The sequence shown here is derived from an EMBL/GenBank/DDBJ whole genome shotgun (WGS) entry which is preliminary data.</text>
</comment>
<sequence length="671" mass="74746">MITEKLYYIIVVDEDTGKDCSDASSHFSPSKALFRYTPAVLQSVLQLIGCKVHHALKISRRVFSTLENESVKNFFKDVSAETQNKPSELFKKQTTIKVNRGRFLDAICSSLEENRYVGLNQRSDIILACRLRERKESVTILLCGTSGCGKSTLSSLLASRLGITTVVSTDSIRHMMRSFVEEKDNPLLWASTYHAGEFLDPSAVAESKARRKDKKLIASTASANQLHSHSSLLESCMTNESFTEEHNSDRKGLEPVGPKVLAIEGYKAQSEMVIDSLDRLITAWEGRKESVVVEGVHLSLNFVMGLMKKHPSIIPFLIYISDEEKHLERFAIRAKYMTLDPSKNKYVKYIRNIRTIQDYLSKRAEKHFVPKVNNTNVDRSVALIHSTVFCCLRRREMGANLYDVATNTVKVVHEEYSKQCDANSVSSKGMFRMIQRQDSISRYMAIVNSDGSVAKAWPFSSADKTSAPASSSGGESQVGSPIYGPLQVEPVNVRFGNFGIGSLPNDKEGTSYSGSLNGSRADIDEVGSQFSISSMSLMHPEGHAKEGTQCSMSSGAFTPAEGRSKEQTEDTSVSESEEDSFQDEEDDSSDAKEFEDEFEGSVAESSLKSDEECDDGLFDRSLVDKLKIFKRGLRTISMRPFRGNILEDKSFRRVNSLPPQSCSKPPKDVYD</sequence>
<feature type="compositionally biased region" description="Acidic residues" evidence="1">
    <location>
        <begin position="575"/>
        <end position="599"/>
    </location>
</feature>
<dbReference type="Gene3D" id="3.40.50.300">
    <property type="entry name" value="P-loop containing nucleotide triphosphate hydrolases"/>
    <property type="match status" value="1"/>
</dbReference>
<feature type="compositionally biased region" description="Polar residues" evidence="1">
    <location>
        <begin position="464"/>
        <end position="479"/>
    </location>
</feature>
<evidence type="ECO:0000256" key="1">
    <source>
        <dbReference type="SAM" id="MobiDB-lite"/>
    </source>
</evidence>
<feature type="region of interest" description="Disordered" evidence="1">
    <location>
        <begin position="541"/>
        <end position="613"/>
    </location>
</feature>
<keyword evidence="3" id="KW-1185">Reference proteome</keyword>
<proteinExistence type="predicted"/>
<name>A0AAV7F167_ARIFI</name>